<dbReference type="AlphaFoldDB" id="A0A5N3WTU1"/>
<accession>A0A5N3WTU1</accession>
<dbReference type="Pfam" id="PF15669">
    <property type="entry name" value="CCDC24"/>
    <property type="match status" value="1"/>
</dbReference>
<feature type="region of interest" description="Disordered" evidence="1">
    <location>
        <begin position="192"/>
        <end position="214"/>
    </location>
</feature>
<dbReference type="InterPro" id="IPR031367">
    <property type="entry name" value="CCDC24"/>
</dbReference>
<evidence type="ECO:0000313" key="2">
    <source>
        <dbReference type="EMBL" id="KAB0364267.1"/>
    </source>
</evidence>
<proteinExistence type="predicted"/>
<name>A0A5N3WTU1_MUNMU</name>
<dbReference type="PANTHER" id="PTHR28601">
    <property type="entry name" value="COILED-COIL DOMAIN-CONTAINING PROTEIN 24"/>
    <property type="match status" value="1"/>
</dbReference>
<sequence length="273" mass="30383">MPGDFQSLWELVEEHVPLSERPEVKRILAETTADLSLELRTERPTSALSSLLAPPPLLRDLVRQELWQLLQGLRRKTICEACWSSRPGDQTHVWVQYSPRVLHFALEEPRPDLPEQEMFQMRAGEPSSCHQDLSVIKDQLNVSHIDQPSGHVQALLEEECHALEREIPILQASLEPTLAELKKQKAARQKELQAPLRPSCVSPSHRPQPLGSSSQGSGLLPCLHGAAGVWARLLQCCLPAPLWSAAPNLAAWPPPAAWDRRFSAAPGKGQLLL</sequence>
<protein>
    <recommendedName>
        <fullName evidence="4">Coiled-coil domain-containing protein 24</fullName>
    </recommendedName>
</protein>
<evidence type="ECO:0008006" key="4">
    <source>
        <dbReference type="Google" id="ProtNLM"/>
    </source>
</evidence>
<comment type="caution">
    <text evidence="2">The sequence shown here is derived from an EMBL/GenBank/DDBJ whole genome shotgun (WGS) entry which is preliminary data.</text>
</comment>
<keyword evidence="3" id="KW-1185">Reference proteome</keyword>
<dbReference type="EMBL" id="VCEA01000001">
    <property type="protein sequence ID" value="KAB0364267.1"/>
    <property type="molecule type" value="Genomic_DNA"/>
</dbReference>
<evidence type="ECO:0000313" key="3">
    <source>
        <dbReference type="Proteomes" id="UP000326458"/>
    </source>
</evidence>
<gene>
    <name evidence="2" type="ORF">FD754_008423</name>
</gene>
<dbReference type="PANTHER" id="PTHR28601:SF1">
    <property type="entry name" value="COILED-COIL DOMAIN-CONTAINING PROTEIN 24"/>
    <property type="match status" value="1"/>
</dbReference>
<dbReference type="Proteomes" id="UP000326458">
    <property type="component" value="Unassembled WGS sequence"/>
</dbReference>
<organism evidence="2 3">
    <name type="scientific">Muntiacus muntjak</name>
    <name type="common">Barking deer</name>
    <name type="synonym">Indian muntjac</name>
    <dbReference type="NCBI Taxonomy" id="9888"/>
    <lineage>
        <taxon>Eukaryota</taxon>
        <taxon>Metazoa</taxon>
        <taxon>Chordata</taxon>
        <taxon>Craniata</taxon>
        <taxon>Vertebrata</taxon>
        <taxon>Euteleostomi</taxon>
        <taxon>Mammalia</taxon>
        <taxon>Eutheria</taxon>
        <taxon>Laurasiatheria</taxon>
        <taxon>Artiodactyla</taxon>
        <taxon>Ruminantia</taxon>
        <taxon>Pecora</taxon>
        <taxon>Cervidae</taxon>
        <taxon>Muntiacinae</taxon>
        <taxon>Muntiacus</taxon>
    </lineage>
</organism>
<evidence type="ECO:0000256" key="1">
    <source>
        <dbReference type="SAM" id="MobiDB-lite"/>
    </source>
</evidence>
<reference evidence="2 3" key="1">
    <citation type="submission" date="2019-06" db="EMBL/GenBank/DDBJ databases">
        <title>Discovery of a novel chromosome fission-fusion reversal in muntjac.</title>
        <authorList>
            <person name="Mudd A.B."/>
            <person name="Bredeson J.V."/>
            <person name="Baum R."/>
            <person name="Hockemeyer D."/>
            <person name="Rokhsar D.S."/>
        </authorList>
    </citation>
    <scope>NUCLEOTIDE SEQUENCE [LARGE SCALE GENOMIC DNA]</scope>
    <source>
        <strain evidence="2">UTSW_UCB_Mm</strain>
        <tissue evidence="2">Fibroblast cell line</tissue>
    </source>
</reference>